<accession>A0ABD2NA26</accession>
<name>A0ABD2NA26_9CUCU</name>
<feature type="transmembrane region" description="Helical" evidence="1">
    <location>
        <begin position="65"/>
        <end position="84"/>
    </location>
</feature>
<proteinExistence type="predicted"/>
<protein>
    <submittedName>
        <fullName evidence="2">Uncharacterized protein</fullName>
    </submittedName>
</protein>
<sequence>MIVQTVATKKDEPESRVTVMIKSPYLNYSSDSFKIEEDMQEYVKRWRNTLEHKRMQLHRKPIEQLPGATVVLIRLLLGTVMGLLTDVFLSTVPPNITDIKSGGVGTEDKGGK</sequence>
<evidence type="ECO:0000256" key="1">
    <source>
        <dbReference type="SAM" id="Phobius"/>
    </source>
</evidence>
<dbReference type="Proteomes" id="UP001516400">
    <property type="component" value="Unassembled WGS sequence"/>
</dbReference>
<keyword evidence="1" id="KW-0472">Membrane</keyword>
<dbReference type="AlphaFoldDB" id="A0ABD2NA26"/>
<comment type="caution">
    <text evidence="2">The sequence shown here is derived from an EMBL/GenBank/DDBJ whole genome shotgun (WGS) entry which is preliminary data.</text>
</comment>
<organism evidence="2 3">
    <name type="scientific">Cryptolaemus montrouzieri</name>
    <dbReference type="NCBI Taxonomy" id="559131"/>
    <lineage>
        <taxon>Eukaryota</taxon>
        <taxon>Metazoa</taxon>
        <taxon>Ecdysozoa</taxon>
        <taxon>Arthropoda</taxon>
        <taxon>Hexapoda</taxon>
        <taxon>Insecta</taxon>
        <taxon>Pterygota</taxon>
        <taxon>Neoptera</taxon>
        <taxon>Endopterygota</taxon>
        <taxon>Coleoptera</taxon>
        <taxon>Polyphaga</taxon>
        <taxon>Cucujiformia</taxon>
        <taxon>Coccinelloidea</taxon>
        <taxon>Coccinellidae</taxon>
        <taxon>Scymninae</taxon>
        <taxon>Scymnini</taxon>
        <taxon>Cryptolaemus</taxon>
    </lineage>
</organism>
<evidence type="ECO:0000313" key="2">
    <source>
        <dbReference type="EMBL" id="KAL3275081.1"/>
    </source>
</evidence>
<keyword evidence="1" id="KW-0812">Transmembrane</keyword>
<dbReference type="EMBL" id="JABFTP020000083">
    <property type="protein sequence ID" value="KAL3275081.1"/>
    <property type="molecule type" value="Genomic_DNA"/>
</dbReference>
<keyword evidence="3" id="KW-1185">Reference proteome</keyword>
<gene>
    <name evidence="2" type="ORF">HHI36_019853</name>
</gene>
<reference evidence="2 3" key="1">
    <citation type="journal article" date="2021" name="BMC Biol.">
        <title>Horizontally acquired antibacterial genes associated with adaptive radiation of ladybird beetles.</title>
        <authorList>
            <person name="Li H.S."/>
            <person name="Tang X.F."/>
            <person name="Huang Y.H."/>
            <person name="Xu Z.Y."/>
            <person name="Chen M.L."/>
            <person name="Du X.Y."/>
            <person name="Qiu B.Y."/>
            <person name="Chen P.T."/>
            <person name="Zhang W."/>
            <person name="Slipinski A."/>
            <person name="Escalona H.E."/>
            <person name="Waterhouse R.M."/>
            <person name="Zwick A."/>
            <person name="Pang H."/>
        </authorList>
    </citation>
    <scope>NUCLEOTIDE SEQUENCE [LARGE SCALE GENOMIC DNA]</scope>
    <source>
        <strain evidence="2">SYSU2018</strain>
    </source>
</reference>
<evidence type="ECO:0000313" key="3">
    <source>
        <dbReference type="Proteomes" id="UP001516400"/>
    </source>
</evidence>
<keyword evidence="1" id="KW-1133">Transmembrane helix</keyword>